<evidence type="ECO:0000313" key="1">
    <source>
        <dbReference type="EMBL" id="WXA98996.1"/>
    </source>
</evidence>
<dbReference type="Proteomes" id="UP001379533">
    <property type="component" value="Chromosome"/>
</dbReference>
<protein>
    <submittedName>
        <fullName evidence="1">Uncharacterized protein</fullName>
    </submittedName>
</protein>
<reference evidence="1 2" key="1">
    <citation type="submission" date="2021-12" db="EMBL/GenBank/DDBJ databases">
        <title>Discovery of the Pendulisporaceae a myxobacterial family with distinct sporulation behavior and unique specialized metabolism.</title>
        <authorList>
            <person name="Garcia R."/>
            <person name="Popoff A."/>
            <person name="Bader C.D."/>
            <person name="Loehr J."/>
            <person name="Walesch S."/>
            <person name="Walt C."/>
            <person name="Boldt J."/>
            <person name="Bunk B."/>
            <person name="Haeckl F.J.F.P.J."/>
            <person name="Gunesch A.P."/>
            <person name="Birkelbach J."/>
            <person name="Nuebel U."/>
            <person name="Pietschmann T."/>
            <person name="Bach T."/>
            <person name="Mueller R."/>
        </authorList>
    </citation>
    <scope>NUCLEOTIDE SEQUENCE [LARGE SCALE GENOMIC DNA]</scope>
    <source>
        <strain evidence="1 2">MSr12523</strain>
    </source>
</reference>
<gene>
    <name evidence="1" type="ORF">LZC95_19515</name>
</gene>
<dbReference type="RefSeq" id="WP_394849626.1">
    <property type="nucleotide sequence ID" value="NZ_CP089982.1"/>
</dbReference>
<keyword evidence="2" id="KW-1185">Reference proteome</keyword>
<sequence length="459" mass="50221">MPALLSELGAWVRTQKHGSVGWFDGLFIRPAPEEWSKEAAKRLRRDAFCFLTLPEGSEVVLVKTGDASPPAVGVLGSEGGAGTVANSFEEFLVRWSCGDTGIEELDDEECKKGRRALAAWLKERKVTAPKAEDFDFEAWLDCGDGKAKALPAMSASPVRKPTALMKKLGPKVRALASIIGMRADAPEVIDYVTKVLGKKPILSTSDADESDGFDVAKAGIELMFSHHILNEAYPPIRKNVSSFLPYLSHAWVRPKIGETVLGIPWKKPTEADVVKVLGAPDGAPVVAKTRTIQKRVPLSNKVLDEGASVELHVSLDESLTIVLSVMEALGLDEYPDAATGLFVAWAAIHGLLDESRFADHASLLAAVKKRKAKGTELVKAAMPRGLWSDHLIDDDELRKFAFGWFRNMGGKWITADLKKLFGKRKGPHGHDEPKLDDDTWDAVEKAAPIFTKRFAPWLK</sequence>
<dbReference type="EMBL" id="CP089982">
    <property type="protein sequence ID" value="WXA98996.1"/>
    <property type="molecule type" value="Genomic_DNA"/>
</dbReference>
<evidence type="ECO:0000313" key="2">
    <source>
        <dbReference type="Proteomes" id="UP001379533"/>
    </source>
</evidence>
<organism evidence="1 2">
    <name type="scientific">Pendulispora brunnea</name>
    <dbReference type="NCBI Taxonomy" id="2905690"/>
    <lineage>
        <taxon>Bacteria</taxon>
        <taxon>Pseudomonadati</taxon>
        <taxon>Myxococcota</taxon>
        <taxon>Myxococcia</taxon>
        <taxon>Myxococcales</taxon>
        <taxon>Sorangiineae</taxon>
        <taxon>Pendulisporaceae</taxon>
        <taxon>Pendulispora</taxon>
    </lineage>
</organism>
<accession>A0ABZ2KKD9</accession>
<proteinExistence type="predicted"/>
<name>A0ABZ2KKD9_9BACT</name>